<feature type="chain" id="PRO_5022887650" description="HEAT repeat domain-containing protein" evidence="1">
    <location>
        <begin position="19"/>
        <end position="258"/>
    </location>
</feature>
<name>A0A5C1AGV1_9BACT</name>
<dbReference type="InterPro" id="IPR011989">
    <property type="entry name" value="ARM-like"/>
</dbReference>
<gene>
    <name evidence="2" type="ORF">PX52LOC_04374</name>
</gene>
<dbReference type="Proteomes" id="UP000324974">
    <property type="component" value="Chromosome"/>
</dbReference>
<dbReference type="SUPFAM" id="SSF48371">
    <property type="entry name" value="ARM repeat"/>
    <property type="match status" value="1"/>
</dbReference>
<evidence type="ECO:0000256" key="1">
    <source>
        <dbReference type="SAM" id="SignalP"/>
    </source>
</evidence>
<keyword evidence="1" id="KW-0732">Signal</keyword>
<evidence type="ECO:0008006" key="4">
    <source>
        <dbReference type="Google" id="ProtNLM"/>
    </source>
</evidence>
<protein>
    <recommendedName>
        <fullName evidence="4">HEAT repeat domain-containing protein</fullName>
    </recommendedName>
</protein>
<keyword evidence="3" id="KW-1185">Reference proteome</keyword>
<organism evidence="2 3">
    <name type="scientific">Limnoglobus roseus</name>
    <dbReference type="NCBI Taxonomy" id="2598579"/>
    <lineage>
        <taxon>Bacteria</taxon>
        <taxon>Pseudomonadati</taxon>
        <taxon>Planctomycetota</taxon>
        <taxon>Planctomycetia</taxon>
        <taxon>Gemmatales</taxon>
        <taxon>Gemmataceae</taxon>
        <taxon>Limnoglobus</taxon>
    </lineage>
</organism>
<dbReference type="KEGG" id="lrs:PX52LOC_04374"/>
<dbReference type="Gene3D" id="1.25.10.10">
    <property type="entry name" value="Leucine-rich Repeat Variant"/>
    <property type="match status" value="2"/>
</dbReference>
<dbReference type="EMBL" id="CP042425">
    <property type="protein sequence ID" value="QEL17387.1"/>
    <property type="molecule type" value="Genomic_DNA"/>
</dbReference>
<accession>A0A5C1AGV1</accession>
<reference evidence="3" key="1">
    <citation type="submission" date="2019-08" db="EMBL/GenBank/DDBJ databases">
        <title>Limnoglobus roseus gen. nov., sp. nov., a novel freshwater planctomycete with a giant genome from the family Gemmataceae.</title>
        <authorList>
            <person name="Kulichevskaya I.S."/>
            <person name="Naumoff D.G."/>
            <person name="Miroshnikov K."/>
            <person name="Ivanova A."/>
            <person name="Philippov D.A."/>
            <person name="Hakobyan A."/>
            <person name="Rijpstra I.C."/>
            <person name="Sinninghe Damste J.S."/>
            <person name="Liesack W."/>
            <person name="Dedysh S.N."/>
        </authorList>
    </citation>
    <scope>NUCLEOTIDE SEQUENCE [LARGE SCALE GENOMIC DNA]</scope>
    <source>
        <strain evidence="3">PX52</strain>
    </source>
</reference>
<evidence type="ECO:0000313" key="3">
    <source>
        <dbReference type="Proteomes" id="UP000324974"/>
    </source>
</evidence>
<dbReference type="RefSeq" id="WP_168219124.1">
    <property type="nucleotide sequence ID" value="NZ_CP042425.1"/>
</dbReference>
<evidence type="ECO:0000313" key="2">
    <source>
        <dbReference type="EMBL" id="QEL17387.1"/>
    </source>
</evidence>
<feature type="signal peptide" evidence="1">
    <location>
        <begin position="1"/>
        <end position="18"/>
    </location>
</feature>
<dbReference type="AlphaFoldDB" id="A0A5C1AGV1"/>
<dbReference type="InterPro" id="IPR016024">
    <property type="entry name" value="ARM-type_fold"/>
</dbReference>
<proteinExistence type="predicted"/>
<sequence>MRLLSLLAVSIACAHASADDDQPSPEMKAIIKTALSYLKEKKAEDRVKGADMLAELGENAKGNRRDLCEALVDKNAKVRVAAADAMKKIDAEACKTALKIIIDRDYQAVNDLRTVGTKAAHFTPLVLDYLKYTLTLKAGTERIGLMVTAMRALTAIGPDDETANNAVLSGITSTDYTVRLTAVEACTTLTYAKKHTKTLLKLSQTDELTVRLAAIEALVAVADTATRKQIESTLSGMRFDKEERVRESVEKALITLAK</sequence>